<organism evidence="2 3">
    <name type="scientific">Candidatus Woesebacteria bacterium RIFCSPHIGHO2_01_FULL_38_9</name>
    <dbReference type="NCBI Taxonomy" id="1802492"/>
    <lineage>
        <taxon>Bacteria</taxon>
        <taxon>Candidatus Woeseibacteriota</taxon>
    </lineage>
</organism>
<dbReference type="InterPro" id="IPR055706">
    <property type="entry name" value="Slg1/2_DUF7282"/>
</dbReference>
<evidence type="ECO:0000259" key="1">
    <source>
        <dbReference type="Pfam" id="PF23951"/>
    </source>
</evidence>
<accession>A0A1F7Y0L4</accession>
<dbReference type="Pfam" id="PF23951">
    <property type="entry name" value="DUF7282"/>
    <property type="match status" value="1"/>
</dbReference>
<evidence type="ECO:0000313" key="3">
    <source>
        <dbReference type="Proteomes" id="UP000178419"/>
    </source>
</evidence>
<sequence length="171" mass="18795">MFKKVIIVIALILIAGFGLYAIAVLSGKVGSTNQISNQNQIPQVQEKKSVIQDVGNLLGFDKPNTISVGKVLPGQEITINSVKLEKSGYVVVYRSAKSLPIDVLGYSRKLPEGENKDVKITLRRRVEVGQIVYFGFRIDDGDGYFEISGKYDVHVVRADGTPILEKVTVEN</sequence>
<dbReference type="Proteomes" id="UP000178419">
    <property type="component" value="Unassembled WGS sequence"/>
</dbReference>
<feature type="domain" description="DUF7282" evidence="1">
    <location>
        <begin position="73"/>
        <end position="169"/>
    </location>
</feature>
<dbReference type="AlphaFoldDB" id="A0A1F7Y0L4"/>
<comment type="caution">
    <text evidence="2">The sequence shown here is derived from an EMBL/GenBank/DDBJ whole genome shotgun (WGS) entry which is preliminary data.</text>
</comment>
<reference evidence="2 3" key="1">
    <citation type="journal article" date="2016" name="Nat. Commun.">
        <title>Thousands of microbial genomes shed light on interconnected biogeochemical processes in an aquifer system.</title>
        <authorList>
            <person name="Anantharaman K."/>
            <person name="Brown C.T."/>
            <person name="Hug L.A."/>
            <person name="Sharon I."/>
            <person name="Castelle C.J."/>
            <person name="Probst A.J."/>
            <person name="Thomas B.C."/>
            <person name="Singh A."/>
            <person name="Wilkins M.J."/>
            <person name="Karaoz U."/>
            <person name="Brodie E.L."/>
            <person name="Williams K.H."/>
            <person name="Hubbard S.S."/>
            <person name="Banfield J.F."/>
        </authorList>
    </citation>
    <scope>NUCLEOTIDE SEQUENCE [LARGE SCALE GENOMIC DNA]</scope>
</reference>
<dbReference type="EMBL" id="MGGE01000032">
    <property type="protein sequence ID" value="OGM20867.1"/>
    <property type="molecule type" value="Genomic_DNA"/>
</dbReference>
<name>A0A1F7Y0L4_9BACT</name>
<proteinExistence type="predicted"/>
<evidence type="ECO:0000313" key="2">
    <source>
        <dbReference type="EMBL" id="OGM20867.1"/>
    </source>
</evidence>
<protein>
    <recommendedName>
        <fullName evidence="1">DUF7282 domain-containing protein</fullName>
    </recommendedName>
</protein>
<gene>
    <name evidence="2" type="ORF">A2714_00390</name>
</gene>